<evidence type="ECO:0000313" key="10">
    <source>
        <dbReference type="EMBL" id="NLF55011.1"/>
    </source>
</evidence>
<evidence type="ECO:0000256" key="6">
    <source>
        <dbReference type="SAM" id="Coils"/>
    </source>
</evidence>
<keyword evidence="3 7" id="KW-0812">Transmembrane</keyword>
<keyword evidence="4 7" id="KW-1133">Transmembrane helix</keyword>
<dbReference type="NCBIfam" id="TIGR03007">
    <property type="entry name" value="pepcterm_ChnLen"/>
    <property type="match status" value="1"/>
</dbReference>
<gene>
    <name evidence="10" type="ORF">GX576_11570</name>
</gene>
<dbReference type="Pfam" id="PF02706">
    <property type="entry name" value="Wzz"/>
    <property type="match status" value="1"/>
</dbReference>
<keyword evidence="5 7" id="KW-0472">Membrane</keyword>
<evidence type="ECO:0000313" key="11">
    <source>
        <dbReference type="Proteomes" id="UP000536534"/>
    </source>
</evidence>
<dbReference type="InterPro" id="IPR014345">
    <property type="entry name" value="XrtA_polysacc_chain"/>
</dbReference>
<dbReference type="InterPro" id="IPR032807">
    <property type="entry name" value="GNVR"/>
</dbReference>
<dbReference type="GO" id="GO:0005886">
    <property type="term" value="C:plasma membrane"/>
    <property type="evidence" value="ECO:0007669"/>
    <property type="project" value="UniProtKB-SubCell"/>
</dbReference>
<dbReference type="InterPro" id="IPR003856">
    <property type="entry name" value="LPS_length_determ_N"/>
</dbReference>
<feature type="coiled-coil region" evidence="6">
    <location>
        <begin position="332"/>
        <end position="390"/>
    </location>
</feature>
<keyword evidence="6" id="KW-0175">Coiled coil</keyword>
<feature type="domain" description="Polysaccharide chain length determinant N-terminal" evidence="8">
    <location>
        <begin position="9"/>
        <end position="92"/>
    </location>
</feature>
<evidence type="ECO:0000259" key="9">
    <source>
        <dbReference type="Pfam" id="PF13807"/>
    </source>
</evidence>
<comment type="subcellular location">
    <subcellularLocation>
        <location evidence="1">Cell membrane</location>
        <topology evidence="1">Multi-pass membrane protein</topology>
    </subcellularLocation>
</comment>
<dbReference type="Proteomes" id="UP000536534">
    <property type="component" value="Unassembled WGS sequence"/>
</dbReference>
<dbReference type="InterPro" id="IPR050445">
    <property type="entry name" value="Bact_polysacc_biosynth/exp"/>
</dbReference>
<evidence type="ECO:0000259" key="8">
    <source>
        <dbReference type="Pfam" id="PF02706"/>
    </source>
</evidence>
<accession>A0A7X7LY37</accession>
<protein>
    <submittedName>
        <fullName evidence="10">Chain length-determining protein</fullName>
    </submittedName>
</protein>
<evidence type="ECO:0000256" key="3">
    <source>
        <dbReference type="ARBA" id="ARBA00022692"/>
    </source>
</evidence>
<evidence type="ECO:0000256" key="7">
    <source>
        <dbReference type="SAM" id="Phobius"/>
    </source>
</evidence>
<dbReference type="PANTHER" id="PTHR32309:SF13">
    <property type="entry name" value="FERRIC ENTEROBACTIN TRANSPORT PROTEIN FEPE"/>
    <property type="match status" value="1"/>
</dbReference>
<feature type="coiled-coil region" evidence="6">
    <location>
        <begin position="168"/>
        <end position="238"/>
    </location>
</feature>
<comment type="caution">
    <text evidence="10">The sequence shown here is derived from an EMBL/GenBank/DDBJ whole genome shotgun (WGS) entry which is preliminary data.</text>
</comment>
<evidence type="ECO:0000256" key="5">
    <source>
        <dbReference type="ARBA" id="ARBA00023136"/>
    </source>
</evidence>
<evidence type="ECO:0000256" key="2">
    <source>
        <dbReference type="ARBA" id="ARBA00022475"/>
    </source>
</evidence>
<dbReference type="AlphaFoldDB" id="A0A7X7LY37"/>
<dbReference type="PANTHER" id="PTHR32309">
    <property type="entry name" value="TYROSINE-PROTEIN KINASE"/>
    <property type="match status" value="1"/>
</dbReference>
<organism evidence="10 11">
    <name type="scientific">Thauera phenolivorans</name>
    <dbReference type="NCBI Taxonomy" id="1792543"/>
    <lineage>
        <taxon>Bacteria</taxon>
        <taxon>Pseudomonadati</taxon>
        <taxon>Pseudomonadota</taxon>
        <taxon>Betaproteobacteria</taxon>
        <taxon>Rhodocyclales</taxon>
        <taxon>Zoogloeaceae</taxon>
        <taxon>Thauera</taxon>
    </lineage>
</organism>
<dbReference type="GO" id="GO:0004713">
    <property type="term" value="F:protein tyrosine kinase activity"/>
    <property type="evidence" value="ECO:0007669"/>
    <property type="project" value="TreeGrafter"/>
</dbReference>
<feature type="domain" description="Tyrosine-protein kinase G-rich" evidence="9">
    <location>
        <begin position="367"/>
        <end position="447"/>
    </location>
</feature>
<name>A0A7X7LY37_9RHOO</name>
<dbReference type="Pfam" id="PF13807">
    <property type="entry name" value="GNVR"/>
    <property type="match status" value="1"/>
</dbReference>
<keyword evidence="2" id="KW-1003">Cell membrane</keyword>
<feature type="transmembrane region" description="Helical" evidence="7">
    <location>
        <begin position="428"/>
        <end position="448"/>
    </location>
</feature>
<dbReference type="EMBL" id="JAAYYV010000312">
    <property type="protein sequence ID" value="NLF55011.1"/>
    <property type="molecule type" value="Genomic_DNA"/>
</dbReference>
<feature type="transmembrane region" description="Helical" evidence="7">
    <location>
        <begin position="489"/>
        <end position="513"/>
    </location>
</feature>
<sequence>MEELVSQLIVYLRGMWRFRWWGLALAWIIGIVGTAVVATMPDKYESTARIYVDTQSLLRPLMSGLAVQPNVDQQVAVLSRTLISRPNIEKLITMADLDHEARNPEEREAMIAMLGKELQIRSTGRDNLFTLAYADTRPERAQRVVQSLVSLFVESGLGRKQQDTESARRFLDEQIAGYEKKLADAENRLKDFRLRNMGLLGDGGSDYVSQIAALSEAAKAARLELREAENSRDSMRRQLVGEEPVLLPEASSTIGVSIPEIDGRIDTLKRNLDEMLLRYTEQHPDVSGTRRVIEELEAQKLEQVQAMRAAGGGSQFGSLNSNPVFQQMKLALAESEARVASLMARVAEYDERLAGLRASAERLPEIEAEMAQLNRDYAVHKQNYDSLVQRREQANISVDMGARAGVADFRVIDPPALPTSPSQPNRMVLIPIIGLLGLGAGFALTFLISQLRPAFTDGRVLREVLGLPVLGTVSMLSTPQRVRERSRGLMIFGTSVVLFVAAMAAATMAIKLIQG</sequence>
<reference evidence="10 11" key="1">
    <citation type="journal article" date="2020" name="Biotechnol. Biofuels">
        <title>New insights from the biogas microbiome by comprehensive genome-resolved metagenomics of nearly 1600 species originating from multiple anaerobic digesters.</title>
        <authorList>
            <person name="Campanaro S."/>
            <person name="Treu L."/>
            <person name="Rodriguez-R L.M."/>
            <person name="Kovalovszki A."/>
            <person name="Ziels R.M."/>
            <person name="Maus I."/>
            <person name="Zhu X."/>
            <person name="Kougias P.G."/>
            <person name="Basile A."/>
            <person name="Luo G."/>
            <person name="Schluter A."/>
            <person name="Konstantinidis K.T."/>
            <person name="Angelidaki I."/>
        </authorList>
    </citation>
    <scope>NUCLEOTIDE SEQUENCE [LARGE SCALE GENOMIC DNA]</scope>
    <source>
        <strain evidence="10">AS06rmzACSIP_256</strain>
    </source>
</reference>
<evidence type="ECO:0000256" key="4">
    <source>
        <dbReference type="ARBA" id="ARBA00022989"/>
    </source>
</evidence>
<feature type="transmembrane region" description="Helical" evidence="7">
    <location>
        <begin position="20"/>
        <end position="40"/>
    </location>
</feature>
<proteinExistence type="predicted"/>
<evidence type="ECO:0000256" key="1">
    <source>
        <dbReference type="ARBA" id="ARBA00004651"/>
    </source>
</evidence>